<organism evidence="19 20">
    <name type="scientific">Scleropages formosus</name>
    <name type="common">Asian bonytongue</name>
    <name type="synonym">Osteoglossum formosum</name>
    <dbReference type="NCBI Taxonomy" id="113540"/>
    <lineage>
        <taxon>Eukaryota</taxon>
        <taxon>Metazoa</taxon>
        <taxon>Chordata</taxon>
        <taxon>Craniata</taxon>
        <taxon>Vertebrata</taxon>
        <taxon>Euteleostomi</taxon>
        <taxon>Actinopterygii</taxon>
        <taxon>Neopterygii</taxon>
        <taxon>Teleostei</taxon>
        <taxon>Osteoglossocephala</taxon>
        <taxon>Osteoglossomorpha</taxon>
        <taxon>Osteoglossiformes</taxon>
        <taxon>Osteoglossidae</taxon>
        <taxon>Scleropages</taxon>
    </lineage>
</organism>
<evidence type="ECO:0000256" key="8">
    <source>
        <dbReference type="ARBA" id="ARBA00022692"/>
    </source>
</evidence>
<comment type="subcellular location">
    <subcellularLocation>
        <location evidence="2 17">Golgi apparatus membrane</location>
        <topology evidence="2 17">Single-pass type II membrane protein</topology>
    </subcellularLocation>
</comment>
<evidence type="ECO:0000313" key="19">
    <source>
        <dbReference type="EMBL" id="KPP68703.1"/>
    </source>
</evidence>
<dbReference type="FunFam" id="3.90.550.10:FF:000021">
    <property type="entry name" value="Polypeptide N-acetylgalactosaminyltransferase"/>
    <property type="match status" value="1"/>
</dbReference>
<evidence type="ECO:0000256" key="14">
    <source>
        <dbReference type="ARBA" id="ARBA00023136"/>
    </source>
</evidence>
<evidence type="ECO:0000256" key="5">
    <source>
        <dbReference type="ARBA" id="ARBA00012644"/>
    </source>
</evidence>
<evidence type="ECO:0000256" key="2">
    <source>
        <dbReference type="ARBA" id="ARBA00004323"/>
    </source>
</evidence>
<dbReference type="CDD" id="cd23435">
    <property type="entry name" value="beta-trefoil_Ricin_GALNT3-like"/>
    <property type="match status" value="1"/>
</dbReference>
<comment type="caution">
    <text evidence="19">The sequence shown here is derived from an EMBL/GenBank/DDBJ whole genome shotgun (WGS) entry which is preliminary data.</text>
</comment>
<dbReference type="Gene3D" id="3.90.550.10">
    <property type="entry name" value="Spore Coat Polysaccharide Biosynthesis Protein SpsA, Chain A"/>
    <property type="match status" value="1"/>
</dbReference>
<dbReference type="InterPro" id="IPR029044">
    <property type="entry name" value="Nucleotide-diphossugar_trans"/>
</dbReference>
<keyword evidence="9" id="KW-0479">Metal-binding</keyword>
<reference evidence="19 20" key="1">
    <citation type="submission" date="2015-08" db="EMBL/GenBank/DDBJ databases">
        <title>The genome of the Asian arowana (Scleropages formosus).</title>
        <authorList>
            <person name="Tan M.H."/>
            <person name="Gan H.M."/>
            <person name="Croft L.J."/>
            <person name="Austin C.M."/>
        </authorList>
    </citation>
    <scope>NUCLEOTIDE SEQUENCE [LARGE SCALE GENOMIC DNA]</scope>
    <source>
        <strain evidence="19">Aro1</strain>
    </source>
</reference>
<dbReference type="EC" id="2.4.1.-" evidence="17"/>
<dbReference type="InterPro" id="IPR045885">
    <property type="entry name" value="GalNAc-T"/>
</dbReference>
<dbReference type="SMART" id="SM00458">
    <property type="entry name" value="RICIN"/>
    <property type="match status" value="1"/>
</dbReference>
<evidence type="ECO:0000256" key="4">
    <source>
        <dbReference type="ARBA" id="ARBA00005680"/>
    </source>
</evidence>
<dbReference type="CDD" id="cd02510">
    <property type="entry name" value="pp-GalNAc-T"/>
    <property type="match status" value="1"/>
</dbReference>
<evidence type="ECO:0000256" key="16">
    <source>
        <dbReference type="ARBA" id="ARBA00023211"/>
    </source>
</evidence>
<dbReference type="STRING" id="113540.ENSSFOP00015020410"/>
<evidence type="ECO:0000256" key="3">
    <source>
        <dbReference type="ARBA" id="ARBA00004922"/>
    </source>
</evidence>
<evidence type="ECO:0000256" key="17">
    <source>
        <dbReference type="RuleBase" id="RU361242"/>
    </source>
</evidence>
<evidence type="ECO:0000256" key="9">
    <source>
        <dbReference type="ARBA" id="ARBA00022723"/>
    </source>
</evidence>
<proteinExistence type="inferred from homology"/>
<dbReference type="SUPFAM" id="SSF53448">
    <property type="entry name" value="Nucleotide-diphospho-sugar transferases"/>
    <property type="match status" value="1"/>
</dbReference>
<dbReference type="GO" id="GO:0004653">
    <property type="term" value="F:polypeptide N-acetylgalactosaminyltransferase activity"/>
    <property type="evidence" value="ECO:0007669"/>
    <property type="project" value="TreeGrafter"/>
</dbReference>
<keyword evidence="16 17" id="KW-0464">Manganese</keyword>
<dbReference type="GO" id="GO:0000139">
    <property type="term" value="C:Golgi membrane"/>
    <property type="evidence" value="ECO:0007669"/>
    <property type="project" value="UniProtKB-SubCell"/>
</dbReference>
<evidence type="ECO:0000256" key="12">
    <source>
        <dbReference type="ARBA" id="ARBA00022989"/>
    </source>
</evidence>
<comment type="pathway">
    <text evidence="3 17">Protein modification; protein glycosylation.</text>
</comment>
<dbReference type="AlphaFoldDB" id="A0A0P7X3T7"/>
<evidence type="ECO:0000256" key="1">
    <source>
        <dbReference type="ARBA" id="ARBA00001936"/>
    </source>
</evidence>
<accession>A0A0P7X3T7</accession>
<dbReference type="Pfam" id="PF00652">
    <property type="entry name" value="Ricin_B_lectin"/>
    <property type="match status" value="1"/>
</dbReference>
<keyword evidence="12" id="KW-1133">Transmembrane helix</keyword>
<evidence type="ECO:0000256" key="15">
    <source>
        <dbReference type="ARBA" id="ARBA00023157"/>
    </source>
</evidence>
<comment type="cofactor">
    <cofactor evidence="1 17">
        <name>Mn(2+)</name>
        <dbReference type="ChEBI" id="CHEBI:29035"/>
    </cofactor>
</comment>
<keyword evidence="8" id="KW-0812">Transmembrane</keyword>
<dbReference type="PANTHER" id="PTHR11675">
    <property type="entry name" value="N-ACETYLGALACTOSAMINYLTRANSFERASE"/>
    <property type="match status" value="1"/>
</dbReference>
<keyword evidence="13 17" id="KW-0333">Golgi apparatus</keyword>
<name>A0A0P7X3T7_SCLFO</name>
<gene>
    <name evidence="19" type="ORF">Z043_112598</name>
</gene>
<dbReference type="InterPro" id="IPR000772">
    <property type="entry name" value="Ricin_B_lectin"/>
</dbReference>
<evidence type="ECO:0000313" key="20">
    <source>
        <dbReference type="Proteomes" id="UP000034805"/>
    </source>
</evidence>
<keyword evidence="14" id="KW-0472">Membrane</keyword>
<evidence type="ECO:0000256" key="11">
    <source>
        <dbReference type="ARBA" id="ARBA00022968"/>
    </source>
</evidence>
<comment type="similarity">
    <text evidence="4 17">Belongs to the glycosyltransferase 2 family. GalNAc-T subfamily.</text>
</comment>
<feature type="domain" description="Ricin B lectin" evidence="18">
    <location>
        <begin position="491"/>
        <end position="620"/>
    </location>
</feature>
<evidence type="ECO:0000256" key="7">
    <source>
        <dbReference type="ARBA" id="ARBA00022679"/>
    </source>
</evidence>
<dbReference type="Proteomes" id="UP000034805">
    <property type="component" value="Unassembled WGS sequence"/>
</dbReference>
<evidence type="ECO:0000256" key="13">
    <source>
        <dbReference type="ARBA" id="ARBA00023034"/>
    </source>
</evidence>
<keyword evidence="6 17" id="KW-0328">Glycosyltransferase</keyword>
<keyword evidence="10 17" id="KW-0430">Lectin</keyword>
<dbReference type="InterPro" id="IPR001173">
    <property type="entry name" value="Glyco_trans_2-like"/>
</dbReference>
<sequence length="646" mass="73700">MHVCHSCHLSPLKLALLGTTTLLLLLLVMHWDIGRKSSAEPWFPDRLVRKERVKQVVSRSDVNLALQIGAPLDPPLRHGANLNSSCQPGFYSPSDLRPYLERPPQSPTVPGADGKAFVMGQLSAEELVEKQEGMKKTSFNQFASDRISVHRSLGKDTRHPDCVEHRFHRCPPLPSTSVIVVFHNEAWSTLLRTVYSVLHTVPAAFLTEVLLVDDASTQAHLQANLERHMRLLKVVRVVRQAERKGLVAARLLGAREARGEVLTFLDSHCECFDGWLEPLLARIREEPTAVVSPEIASIDKDTFMFNKPMAYPRTRNRGIFHWDLTFGWEAVPQHERERRKNETYPIKTPAIAGGLFAVSKEYFERIGTYDGKMEIWGGENLEMSFRVWLCGGQLEIIPCSVVGHVFRSKSPHTFPEGTGVVVRNQVRLAEVWMGSYKEIFYRRKRAAAVIARMNKFGDISERLQLRERLRCRNFTWYLENIYPEVFIPDLNPIMHGAIKNLDSKQCLDVGEDNAGGKRVILYRCHNMGGKQYFEYTSRKELQHYVKKQLCLHATPKSEPVKLEMCQFRGPGTTVASRQVWDFTMEKLLLNPFSKQCLTIQGDLVVMDRCNSNINQRWAFVTCVKSVGTMTQHVMHIQATKSDKLNN</sequence>
<evidence type="ECO:0000256" key="6">
    <source>
        <dbReference type="ARBA" id="ARBA00022676"/>
    </source>
</evidence>
<dbReference type="PROSITE" id="PS50231">
    <property type="entry name" value="RICIN_B_LECTIN"/>
    <property type="match status" value="1"/>
</dbReference>
<keyword evidence="11" id="KW-0735">Signal-anchor</keyword>
<dbReference type="PANTHER" id="PTHR11675:SF137">
    <property type="entry name" value="POLYPEPTIDE N-ACETYLGALACTOSAMINYLTRANSFERASE"/>
    <property type="match status" value="1"/>
</dbReference>
<evidence type="ECO:0000259" key="18">
    <source>
        <dbReference type="SMART" id="SM00458"/>
    </source>
</evidence>
<keyword evidence="7 17" id="KW-0808">Transferase</keyword>
<dbReference type="GO" id="GO:0030246">
    <property type="term" value="F:carbohydrate binding"/>
    <property type="evidence" value="ECO:0007669"/>
    <property type="project" value="UniProtKB-KW"/>
</dbReference>
<dbReference type="SUPFAM" id="SSF50370">
    <property type="entry name" value="Ricin B-like lectins"/>
    <property type="match status" value="1"/>
</dbReference>
<protein>
    <recommendedName>
        <fullName evidence="5 17">Polypeptide N-acetylgalactosaminyltransferase</fullName>
        <ecNumber evidence="17">2.4.1.-</ecNumber>
    </recommendedName>
    <alternativeName>
        <fullName evidence="17">Protein-UDP acetylgalactosaminyltransferase</fullName>
    </alternativeName>
</protein>
<evidence type="ECO:0000256" key="10">
    <source>
        <dbReference type="ARBA" id="ARBA00022734"/>
    </source>
</evidence>
<dbReference type="Gene3D" id="2.80.10.50">
    <property type="match status" value="1"/>
</dbReference>
<dbReference type="UniPathway" id="UPA00378"/>
<dbReference type="EMBL" id="JARO02004331">
    <property type="protein sequence ID" value="KPP68703.1"/>
    <property type="molecule type" value="Genomic_DNA"/>
</dbReference>
<dbReference type="Pfam" id="PF00535">
    <property type="entry name" value="Glycos_transf_2"/>
    <property type="match status" value="1"/>
</dbReference>
<keyword evidence="15 17" id="KW-1015">Disulfide bond</keyword>
<dbReference type="GO" id="GO:0016266">
    <property type="term" value="P:protein O-linked glycosylation via N-acetyl-galactosamine"/>
    <property type="evidence" value="ECO:0007669"/>
    <property type="project" value="UniProtKB-ARBA"/>
</dbReference>
<dbReference type="InterPro" id="IPR035992">
    <property type="entry name" value="Ricin_B-like_lectins"/>
</dbReference>
<dbReference type="GO" id="GO:0046872">
    <property type="term" value="F:metal ion binding"/>
    <property type="evidence" value="ECO:0007669"/>
    <property type="project" value="UniProtKB-KW"/>
</dbReference>